<gene>
    <name evidence="1" type="ORF">VNO80_20961</name>
</gene>
<proteinExistence type="predicted"/>
<organism evidence="1 2">
    <name type="scientific">Phaseolus coccineus</name>
    <name type="common">Scarlet runner bean</name>
    <name type="synonym">Phaseolus multiflorus</name>
    <dbReference type="NCBI Taxonomy" id="3886"/>
    <lineage>
        <taxon>Eukaryota</taxon>
        <taxon>Viridiplantae</taxon>
        <taxon>Streptophyta</taxon>
        <taxon>Embryophyta</taxon>
        <taxon>Tracheophyta</taxon>
        <taxon>Spermatophyta</taxon>
        <taxon>Magnoliopsida</taxon>
        <taxon>eudicotyledons</taxon>
        <taxon>Gunneridae</taxon>
        <taxon>Pentapetalae</taxon>
        <taxon>rosids</taxon>
        <taxon>fabids</taxon>
        <taxon>Fabales</taxon>
        <taxon>Fabaceae</taxon>
        <taxon>Papilionoideae</taxon>
        <taxon>50 kb inversion clade</taxon>
        <taxon>NPAAA clade</taxon>
        <taxon>indigoferoid/millettioid clade</taxon>
        <taxon>Phaseoleae</taxon>
        <taxon>Phaseolus</taxon>
    </lineage>
</organism>
<comment type="caution">
    <text evidence="1">The sequence shown here is derived from an EMBL/GenBank/DDBJ whole genome shotgun (WGS) entry which is preliminary data.</text>
</comment>
<evidence type="ECO:0000313" key="2">
    <source>
        <dbReference type="Proteomes" id="UP001374584"/>
    </source>
</evidence>
<dbReference type="EMBL" id="JAYMYR010000008">
    <property type="protein sequence ID" value="KAK7346442.1"/>
    <property type="molecule type" value="Genomic_DNA"/>
</dbReference>
<name>A0AAN9QSM0_PHACN</name>
<protein>
    <submittedName>
        <fullName evidence="1">Uncharacterized protein</fullName>
    </submittedName>
</protein>
<keyword evidence="2" id="KW-1185">Reference proteome</keyword>
<dbReference type="AlphaFoldDB" id="A0AAN9QSM0"/>
<evidence type="ECO:0000313" key="1">
    <source>
        <dbReference type="EMBL" id="KAK7346442.1"/>
    </source>
</evidence>
<sequence>MSLEVEGLRWCVEHYWEWNRFIIMVENEVFDFERSPPPSMGLTNKTLGATKQRDYSLLRTSRGLDFKLYFPHY</sequence>
<reference evidence="1 2" key="1">
    <citation type="submission" date="2024-01" db="EMBL/GenBank/DDBJ databases">
        <title>The genomes of 5 underutilized Papilionoideae crops provide insights into root nodulation and disease resistanc.</title>
        <authorList>
            <person name="Jiang F."/>
        </authorList>
    </citation>
    <scope>NUCLEOTIDE SEQUENCE [LARGE SCALE GENOMIC DNA]</scope>
    <source>
        <strain evidence="1">JINMINGXINNONG_FW02</strain>
        <tissue evidence="1">Leaves</tissue>
    </source>
</reference>
<accession>A0AAN9QSM0</accession>
<dbReference type="Proteomes" id="UP001374584">
    <property type="component" value="Unassembled WGS sequence"/>
</dbReference>